<dbReference type="EMBL" id="CP111014">
    <property type="protein sequence ID" value="WAR00413.1"/>
    <property type="molecule type" value="Genomic_DNA"/>
</dbReference>
<keyword evidence="6" id="KW-0851">Voltage-gated channel</keyword>
<dbReference type="Gene3D" id="1.20.120.350">
    <property type="entry name" value="Voltage-gated potassium channels. Chain C"/>
    <property type="match status" value="1"/>
</dbReference>
<evidence type="ECO:0000313" key="17">
    <source>
        <dbReference type="Proteomes" id="UP001164746"/>
    </source>
</evidence>
<keyword evidence="8 13" id="KW-1133">Transmembrane helix</keyword>
<evidence type="ECO:0000256" key="12">
    <source>
        <dbReference type="SAM" id="MobiDB-lite"/>
    </source>
</evidence>
<evidence type="ECO:0000259" key="14">
    <source>
        <dbReference type="Pfam" id="PF00520"/>
    </source>
</evidence>
<reference evidence="16" key="1">
    <citation type="submission" date="2022-11" db="EMBL/GenBank/DDBJ databases">
        <title>Centuries of genome instability and evolution in soft-shell clam transmissible cancer (bioRxiv).</title>
        <authorList>
            <person name="Hart S.F.M."/>
            <person name="Yonemitsu M.A."/>
            <person name="Giersch R.M."/>
            <person name="Beal B.F."/>
            <person name="Arriagada G."/>
            <person name="Davis B.W."/>
            <person name="Ostrander E.A."/>
            <person name="Goff S.P."/>
            <person name="Metzger M.J."/>
        </authorList>
    </citation>
    <scope>NUCLEOTIDE SEQUENCE</scope>
    <source>
        <strain evidence="16">MELC-2E11</strain>
        <tissue evidence="16">Siphon/mantle</tissue>
    </source>
</reference>
<keyword evidence="3" id="KW-0633">Potassium transport</keyword>
<dbReference type="PRINTS" id="PR01498">
    <property type="entry name" value="SHAWCHANNEL"/>
</dbReference>
<dbReference type="InterPro" id="IPR005821">
    <property type="entry name" value="Ion_trans_dom"/>
</dbReference>
<dbReference type="InterPro" id="IPR011333">
    <property type="entry name" value="SKP1/BTB/POZ_sf"/>
</dbReference>
<name>A0ABY7DUR2_MYAAR</name>
<accession>A0ABY7DUR2</accession>
<evidence type="ECO:0000256" key="1">
    <source>
        <dbReference type="ARBA" id="ARBA00004141"/>
    </source>
</evidence>
<feature type="domain" description="Ion transport" evidence="14">
    <location>
        <begin position="159"/>
        <end position="423"/>
    </location>
</feature>
<dbReference type="InterPro" id="IPR003974">
    <property type="entry name" value="K_chnl_volt-dep_Kv3"/>
</dbReference>
<protein>
    <submittedName>
        <fullName evidence="16">KCNAW-like protein</fullName>
    </submittedName>
</protein>
<dbReference type="PRINTS" id="PR00169">
    <property type="entry name" value="KCHANNEL"/>
</dbReference>
<evidence type="ECO:0000256" key="4">
    <source>
        <dbReference type="ARBA" id="ARBA00022692"/>
    </source>
</evidence>
<feature type="region of interest" description="Disordered" evidence="12">
    <location>
        <begin position="466"/>
        <end position="492"/>
    </location>
</feature>
<feature type="compositionally biased region" description="Polar residues" evidence="12">
    <location>
        <begin position="520"/>
        <end position="542"/>
    </location>
</feature>
<keyword evidence="7" id="KW-0630">Potassium</keyword>
<keyword evidence="11" id="KW-0407">Ion channel</keyword>
<evidence type="ECO:0000256" key="9">
    <source>
        <dbReference type="ARBA" id="ARBA00023065"/>
    </source>
</evidence>
<evidence type="ECO:0000256" key="6">
    <source>
        <dbReference type="ARBA" id="ARBA00022882"/>
    </source>
</evidence>
<evidence type="ECO:0000256" key="11">
    <source>
        <dbReference type="ARBA" id="ARBA00023303"/>
    </source>
</evidence>
<dbReference type="InterPro" id="IPR003131">
    <property type="entry name" value="T1-type_BTB"/>
</dbReference>
<feature type="region of interest" description="Disordered" evidence="12">
    <location>
        <begin position="507"/>
        <end position="548"/>
    </location>
</feature>
<dbReference type="Pfam" id="PF00520">
    <property type="entry name" value="Ion_trans"/>
    <property type="match status" value="1"/>
</dbReference>
<dbReference type="Gene3D" id="1.10.287.70">
    <property type="match status" value="1"/>
</dbReference>
<dbReference type="PANTHER" id="PTHR11537:SF252">
    <property type="entry name" value="POTASSIUM VOLTAGE-GATED CHANNEL PROTEIN SHAW"/>
    <property type="match status" value="1"/>
</dbReference>
<feature type="transmembrane region" description="Helical" evidence="13">
    <location>
        <begin position="391"/>
        <end position="413"/>
    </location>
</feature>
<dbReference type="InterPro" id="IPR028325">
    <property type="entry name" value="VG_K_chnl"/>
</dbReference>
<evidence type="ECO:0000256" key="7">
    <source>
        <dbReference type="ARBA" id="ARBA00022958"/>
    </source>
</evidence>
<comment type="subcellular location">
    <subcellularLocation>
        <location evidence="1">Membrane</location>
        <topology evidence="1">Multi-pass membrane protein</topology>
    </subcellularLocation>
</comment>
<keyword evidence="9" id="KW-0406">Ion transport</keyword>
<evidence type="ECO:0000256" key="8">
    <source>
        <dbReference type="ARBA" id="ARBA00022989"/>
    </source>
</evidence>
<organism evidence="16 17">
    <name type="scientific">Mya arenaria</name>
    <name type="common">Soft-shell clam</name>
    <dbReference type="NCBI Taxonomy" id="6604"/>
    <lineage>
        <taxon>Eukaryota</taxon>
        <taxon>Metazoa</taxon>
        <taxon>Spiralia</taxon>
        <taxon>Lophotrochozoa</taxon>
        <taxon>Mollusca</taxon>
        <taxon>Bivalvia</taxon>
        <taxon>Autobranchia</taxon>
        <taxon>Heteroconchia</taxon>
        <taxon>Euheterodonta</taxon>
        <taxon>Imparidentia</taxon>
        <taxon>Neoheterodontei</taxon>
        <taxon>Myida</taxon>
        <taxon>Myoidea</taxon>
        <taxon>Myidae</taxon>
        <taxon>Mya</taxon>
    </lineage>
</organism>
<feature type="transmembrane region" description="Helical" evidence="13">
    <location>
        <begin position="160"/>
        <end position="184"/>
    </location>
</feature>
<evidence type="ECO:0000256" key="10">
    <source>
        <dbReference type="ARBA" id="ARBA00023136"/>
    </source>
</evidence>
<evidence type="ECO:0000259" key="15">
    <source>
        <dbReference type="Pfam" id="PF02214"/>
    </source>
</evidence>
<keyword evidence="10 13" id="KW-0472">Membrane</keyword>
<feature type="transmembrane region" description="Helical" evidence="13">
    <location>
        <begin position="335"/>
        <end position="355"/>
    </location>
</feature>
<evidence type="ECO:0000256" key="2">
    <source>
        <dbReference type="ARBA" id="ARBA00022448"/>
    </source>
</evidence>
<evidence type="ECO:0000256" key="3">
    <source>
        <dbReference type="ARBA" id="ARBA00022538"/>
    </source>
</evidence>
<feature type="domain" description="Potassium channel tetramerisation-type BTB" evidence="15">
    <location>
        <begin position="21"/>
        <end position="100"/>
    </location>
</feature>
<dbReference type="InterPro" id="IPR003968">
    <property type="entry name" value="K_chnl_volt-dep_Kv"/>
</dbReference>
<evidence type="ECO:0000313" key="16">
    <source>
        <dbReference type="EMBL" id="WAR00413.1"/>
    </source>
</evidence>
<dbReference type="PRINTS" id="PR01491">
    <property type="entry name" value="KVCHANNEL"/>
</dbReference>
<keyword evidence="4 13" id="KW-0812">Transmembrane</keyword>
<evidence type="ECO:0000256" key="13">
    <source>
        <dbReference type="SAM" id="Phobius"/>
    </source>
</evidence>
<dbReference type="PANTHER" id="PTHR11537">
    <property type="entry name" value="VOLTAGE-GATED POTASSIUM CHANNEL"/>
    <property type="match status" value="1"/>
</dbReference>
<evidence type="ECO:0000256" key="5">
    <source>
        <dbReference type="ARBA" id="ARBA00022826"/>
    </source>
</evidence>
<feature type="transmembrane region" description="Helical" evidence="13">
    <location>
        <begin position="233"/>
        <end position="252"/>
    </location>
</feature>
<dbReference type="InterPro" id="IPR027359">
    <property type="entry name" value="Volt_channel_dom_sf"/>
</dbReference>
<feature type="transmembrane region" description="Helical" evidence="13">
    <location>
        <begin position="367"/>
        <end position="384"/>
    </location>
</feature>
<dbReference type="SUPFAM" id="SSF81324">
    <property type="entry name" value="Voltage-gated potassium channels"/>
    <property type="match status" value="1"/>
</dbReference>
<dbReference type="Proteomes" id="UP001164746">
    <property type="component" value="Chromosome 3"/>
</dbReference>
<feature type="compositionally biased region" description="Polar residues" evidence="12">
    <location>
        <begin position="467"/>
        <end position="476"/>
    </location>
</feature>
<dbReference type="Pfam" id="PF02214">
    <property type="entry name" value="BTB_2"/>
    <property type="match status" value="1"/>
</dbReference>
<dbReference type="SUPFAM" id="SSF54695">
    <property type="entry name" value="POZ domain"/>
    <property type="match status" value="1"/>
</dbReference>
<dbReference type="Gene3D" id="3.30.710.10">
    <property type="entry name" value="Potassium Channel Kv1.1, Chain A"/>
    <property type="match status" value="1"/>
</dbReference>
<keyword evidence="17" id="KW-1185">Reference proteome</keyword>
<keyword evidence="2" id="KW-0813">Transport</keyword>
<sequence>MEYIKKGRAAEEEHAQDTRVRINERIPGTRLALLAVMGPADSTWDAERHEFFFDRHPGVFSMVMHYYRTEELHTDQNFCGNIIQGELEFWGLTELDIEPCCWGHYSKYKEHRETLAALDDNFTQQNDEEAWHDKMTPFQRFRHRTWQFIEEPTTSRGAKIYAVVSMFFVVLSIAIFCLETYHWFRVPIPGAMPHNTTVYDHFFSPTRDHCIREKFKAGKYLFAETEPHPAMTYLDYVCAVYFTIEFVARFFFAPSKIKFIKAPLNVIDFLCLVPHLTGIILKLADPYGSSKETSNLFRAFLALRTVRILRIFKLMKHYSAFKILVYTIKVSTKELLLMVVFLFTGVLIFASIIFYAEPDGFDSIPVGFWWALVTMTTVGYGDVVPKTEGGFLIGCVCVLCGVLTVAFTVPIVVNNFTLYYSHAQSRIKLPVHKRKELKRKIFLKNQKSLEFLQKLKWRRDKNRTKTDFNNIDTMNTPRDPPYGQEATADVSTPPKRQNVTVLLSNNATEPGAMYEKNSDDQPMTSRDTTSHDMMSQDASSLTPVEEPERIKTVSESIDFSLADSLSLNLPGTPSQGSVSSEQLQETERLLSHCADVDRIRREERKRQLDLINQRREVRRQQHQIPSDTRRRPVVTPMATEEFNIWTNSNENQRSAFTPALD</sequence>
<proteinExistence type="predicted"/>
<keyword evidence="5" id="KW-0631">Potassium channel</keyword>
<gene>
    <name evidence="16" type="ORF">MAR_024785</name>
</gene>